<dbReference type="SMART" id="SM00387">
    <property type="entry name" value="HATPase_c"/>
    <property type="match status" value="1"/>
</dbReference>
<dbReference type="Pfam" id="PF00672">
    <property type="entry name" value="HAMP"/>
    <property type="match status" value="1"/>
</dbReference>
<gene>
    <name evidence="27" type="ORF">J4573_46280</name>
</gene>
<dbReference type="GO" id="GO:0005886">
    <property type="term" value="C:plasma membrane"/>
    <property type="evidence" value="ECO:0007669"/>
    <property type="project" value="UniProtKB-SubCell"/>
</dbReference>
<evidence type="ECO:0000256" key="10">
    <source>
        <dbReference type="ARBA" id="ARBA00022741"/>
    </source>
</evidence>
<dbReference type="GO" id="GO:0005524">
    <property type="term" value="F:ATP binding"/>
    <property type="evidence" value="ECO:0007669"/>
    <property type="project" value="UniProtKB-KW"/>
</dbReference>
<accession>A0A939PLL1</accession>
<comment type="subcellular location">
    <subcellularLocation>
        <location evidence="4">Cell membrane</location>
        <topology evidence="4">Multi-pass membrane protein</topology>
    </subcellularLocation>
</comment>
<sequence length="418" mass="44473">MRRRLMLLVGATTLLVLAAFFIPLAAMVATIAADDEVTRAAVEAETLVPVLVREEPEVLALSLESLSHGEPYRFSVFMPDGRTLGAPADRLPAVQLAQRGYSLTADVPGGREVLYSVVGRTEGPIVVRVFISNDTMYDGVARALITLAALGGLLVLLGVLVAFRLATELTRPIREMAEVSGRLARGDLDARAAGGGSVELMEVAAALNYLARRISTLITRERERIADLSHRLRTPLTALRLETELLEDPSERSRLNASVDTVESTVTDAIKTVRGTPDQPAQCDAAAILSERMDFWTVLAEDQHRPVTTEIPGRPIPVAVPAPDLRDAIDVLISNIFSHTPEGTAFAVTLTPEAVLTVTDNGPGFADPTIRRGRSGANSSGLGLDIVRRVTETSGGSLTLSTAPSGGAQIQAHLGTPT</sequence>
<evidence type="ECO:0000259" key="26">
    <source>
        <dbReference type="PROSITE" id="PS50885"/>
    </source>
</evidence>
<dbReference type="SUPFAM" id="SSF47384">
    <property type="entry name" value="Homodimeric domain of signal transducing histidine kinase"/>
    <property type="match status" value="1"/>
</dbReference>
<evidence type="ECO:0000256" key="8">
    <source>
        <dbReference type="ARBA" id="ARBA00022679"/>
    </source>
</evidence>
<feature type="domain" description="HAMP" evidence="26">
    <location>
        <begin position="167"/>
        <end position="219"/>
    </location>
</feature>
<evidence type="ECO:0000256" key="22">
    <source>
        <dbReference type="ARBA" id="ARBA00041776"/>
    </source>
</evidence>
<evidence type="ECO:0000259" key="25">
    <source>
        <dbReference type="PROSITE" id="PS50109"/>
    </source>
</evidence>
<protein>
    <recommendedName>
        <fullName evidence="21">Signal transduction histidine-protein kinase/phosphatase MprB</fullName>
        <ecNumber evidence="5">2.7.13.3</ecNumber>
    </recommendedName>
    <alternativeName>
        <fullName evidence="22">Mycobacterial persistence regulator B</fullName>
    </alternativeName>
</protein>
<dbReference type="InterPro" id="IPR004358">
    <property type="entry name" value="Sig_transdc_His_kin-like_C"/>
</dbReference>
<dbReference type="Gene3D" id="1.10.287.130">
    <property type="match status" value="1"/>
</dbReference>
<dbReference type="PROSITE" id="PS50885">
    <property type="entry name" value="HAMP"/>
    <property type="match status" value="1"/>
</dbReference>
<dbReference type="InterPro" id="IPR003660">
    <property type="entry name" value="HAMP_dom"/>
</dbReference>
<feature type="transmembrane region" description="Helical" evidence="24">
    <location>
        <begin position="143"/>
        <end position="166"/>
    </location>
</feature>
<evidence type="ECO:0000256" key="3">
    <source>
        <dbReference type="ARBA" id="ARBA00001946"/>
    </source>
</evidence>
<dbReference type="EMBL" id="JAGEOJ010000027">
    <property type="protein sequence ID" value="MBO2454565.1"/>
    <property type="molecule type" value="Genomic_DNA"/>
</dbReference>
<evidence type="ECO:0000256" key="2">
    <source>
        <dbReference type="ARBA" id="ARBA00001936"/>
    </source>
</evidence>
<evidence type="ECO:0000256" key="18">
    <source>
        <dbReference type="ARBA" id="ARBA00023016"/>
    </source>
</evidence>
<evidence type="ECO:0000256" key="14">
    <source>
        <dbReference type="ARBA" id="ARBA00022842"/>
    </source>
</evidence>
<keyword evidence="20" id="KW-0464">Manganese</keyword>
<organism evidence="27 28">
    <name type="scientific">Actinomadura barringtoniae</name>
    <dbReference type="NCBI Taxonomy" id="1427535"/>
    <lineage>
        <taxon>Bacteria</taxon>
        <taxon>Bacillati</taxon>
        <taxon>Actinomycetota</taxon>
        <taxon>Actinomycetes</taxon>
        <taxon>Streptosporangiales</taxon>
        <taxon>Thermomonosporaceae</taxon>
        <taxon>Actinomadura</taxon>
    </lineage>
</organism>
<dbReference type="InterPro" id="IPR003661">
    <property type="entry name" value="HisK_dim/P_dom"/>
</dbReference>
<evidence type="ECO:0000313" key="27">
    <source>
        <dbReference type="EMBL" id="MBO2454565.1"/>
    </source>
</evidence>
<comment type="cofactor">
    <cofactor evidence="3">
        <name>Mg(2+)</name>
        <dbReference type="ChEBI" id="CHEBI:18420"/>
    </cofactor>
</comment>
<dbReference type="SMART" id="SM00304">
    <property type="entry name" value="HAMP"/>
    <property type="match status" value="1"/>
</dbReference>
<dbReference type="GO" id="GO:0004721">
    <property type="term" value="F:phosphoprotein phosphatase activity"/>
    <property type="evidence" value="ECO:0007669"/>
    <property type="project" value="UniProtKB-KW"/>
</dbReference>
<dbReference type="PANTHER" id="PTHR44936:SF9">
    <property type="entry name" value="SENSOR PROTEIN CREC"/>
    <property type="match status" value="1"/>
</dbReference>
<keyword evidence="11 27" id="KW-0418">Kinase</keyword>
<dbReference type="PROSITE" id="PS50109">
    <property type="entry name" value="HIS_KIN"/>
    <property type="match status" value="1"/>
</dbReference>
<feature type="compositionally biased region" description="Low complexity" evidence="23">
    <location>
        <begin position="397"/>
        <end position="407"/>
    </location>
</feature>
<keyword evidence="24" id="KW-0472">Membrane</keyword>
<keyword evidence="9 24" id="KW-0812">Transmembrane</keyword>
<dbReference type="InterPro" id="IPR050980">
    <property type="entry name" value="2C_sensor_his_kinase"/>
</dbReference>
<dbReference type="SMART" id="SM00388">
    <property type="entry name" value="HisKA"/>
    <property type="match status" value="1"/>
</dbReference>
<dbReference type="Pfam" id="PF00512">
    <property type="entry name" value="HisKA"/>
    <property type="match status" value="1"/>
</dbReference>
<evidence type="ECO:0000256" key="16">
    <source>
        <dbReference type="ARBA" id="ARBA00022989"/>
    </source>
</evidence>
<keyword evidence="17" id="KW-0902">Two-component regulatory system</keyword>
<evidence type="ECO:0000256" key="20">
    <source>
        <dbReference type="ARBA" id="ARBA00023211"/>
    </source>
</evidence>
<dbReference type="InterPro" id="IPR036890">
    <property type="entry name" value="HATPase_C_sf"/>
</dbReference>
<keyword evidence="10" id="KW-0547">Nucleotide-binding</keyword>
<keyword evidence="8" id="KW-0808">Transferase</keyword>
<feature type="domain" description="Histidine kinase" evidence="25">
    <location>
        <begin position="227"/>
        <end position="418"/>
    </location>
</feature>
<dbReference type="EC" id="2.7.13.3" evidence="5"/>
<comment type="catalytic activity">
    <reaction evidence="1">
        <text>ATP + protein L-histidine = ADP + protein N-phospho-L-histidine.</text>
        <dbReference type="EC" id="2.7.13.3"/>
    </reaction>
</comment>
<comment type="cofactor">
    <cofactor evidence="2">
        <name>Mn(2+)</name>
        <dbReference type="ChEBI" id="CHEBI:29035"/>
    </cofactor>
</comment>
<dbReference type="AlphaFoldDB" id="A0A939PLL1"/>
<evidence type="ECO:0000256" key="6">
    <source>
        <dbReference type="ARBA" id="ARBA00022475"/>
    </source>
</evidence>
<keyword evidence="19" id="KW-0843">Virulence</keyword>
<dbReference type="SUPFAM" id="SSF55874">
    <property type="entry name" value="ATPase domain of HSP90 chaperone/DNA topoisomerase II/histidine kinase"/>
    <property type="match status" value="1"/>
</dbReference>
<evidence type="ECO:0000313" key="28">
    <source>
        <dbReference type="Proteomes" id="UP000669179"/>
    </source>
</evidence>
<dbReference type="PANTHER" id="PTHR44936">
    <property type="entry name" value="SENSOR PROTEIN CREC"/>
    <property type="match status" value="1"/>
</dbReference>
<keyword evidence="12" id="KW-0378">Hydrolase</keyword>
<evidence type="ECO:0000256" key="21">
    <source>
        <dbReference type="ARBA" id="ARBA00040454"/>
    </source>
</evidence>
<keyword evidence="6" id="KW-1003">Cell membrane</keyword>
<keyword evidence="18" id="KW-0346">Stress response</keyword>
<dbReference type="Gene3D" id="3.30.565.10">
    <property type="entry name" value="Histidine kinase-like ATPase, C-terminal domain"/>
    <property type="match status" value="1"/>
</dbReference>
<keyword evidence="7" id="KW-0597">Phosphoprotein</keyword>
<feature type="region of interest" description="Disordered" evidence="23">
    <location>
        <begin position="397"/>
        <end position="418"/>
    </location>
</feature>
<keyword evidence="15" id="KW-0904">Protein phosphatase</keyword>
<dbReference type="InterPro" id="IPR005467">
    <property type="entry name" value="His_kinase_dom"/>
</dbReference>
<dbReference type="InterPro" id="IPR003594">
    <property type="entry name" value="HATPase_dom"/>
</dbReference>
<keyword evidence="13" id="KW-0067">ATP-binding</keyword>
<evidence type="ECO:0000256" key="13">
    <source>
        <dbReference type="ARBA" id="ARBA00022840"/>
    </source>
</evidence>
<evidence type="ECO:0000256" key="17">
    <source>
        <dbReference type="ARBA" id="ARBA00023012"/>
    </source>
</evidence>
<evidence type="ECO:0000256" key="11">
    <source>
        <dbReference type="ARBA" id="ARBA00022777"/>
    </source>
</evidence>
<evidence type="ECO:0000256" key="7">
    <source>
        <dbReference type="ARBA" id="ARBA00022553"/>
    </source>
</evidence>
<evidence type="ECO:0000256" key="19">
    <source>
        <dbReference type="ARBA" id="ARBA00023026"/>
    </source>
</evidence>
<keyword evidence="16 24" id="KW-1133">Transmembrane helix</keyword>
<dbReference type="InterPro" id="IPR036097">
    <property type="entry name" value="HisK_dim/P_sf"/>
</dbReference>
<keyword evidence="28" id="KW-1185">Reference proteome</keyword>
<evidence type="ECO:0000256" key="1">
    <source>
        <dbReference type="ARBA" id="ARBA00000085"/>
    </source>
</evidence>
<dbReference type="CDD" id="cd00082">
    <property type="entry name" value="HisKA"/>
    <property type="match status" value="1"/>
</dbReference>
<comment type="caution">
    <text evidence="27">The sequence shown here is derived from an EMBL/GenBank/DDBJ whole genome shotgun (WGS) entry which is preliminary data.</text>
</comment>
<dbReference type="CDD" id="cd06225">
    <property type="entry name" value="HAMP"/>
    <property type="match status" value="1"/>
</dbReference>
<reference evidence="27" key="1">
    <citation type="submission" date="2021-03" db="EMBL/GenBank/DDBJ databases">
        <authorList>
            <person name="Kanchanasin P."/>
            <person name="Saeng-In P."/>
            <person name="Phongsopitanun W."/>
            <person name="Yuki M."/>
            <person name="Kudo T."/>
            <person name="Ohkuma M."/>
            <person name="Tanasupawat S."/>
        </authorList>
    </citation>
    <scope>NUCLEOTIDE SEQUENCE</scope>
    <source>
        <strain evidence="27">GKU 128</strain>
    </source>
</reference>
<keyword evidence="14" id="KW-0460">Magnesium</keyword>
<evidence type="ECO:0000256" key="24">
    <source>
        <dbReference type="SAM" id="Phobius"/>
    </source>
</evidence>
<evidence type="ECO:0000256" key="15">
    <source>
        <dbReference type="ARBA" id="ARBA00022912"/>
    </source>
</evidence>
<proteinExistence type="predicted"/>
<evidence type="ECO:0000256" key="4">
    <source>
        <dbReference type="ARBA" id="ARBA00004651"/>
    </source>
</evidence>
<dbReference type="PRINTS" id="PR00344">
    <property type="entry name" value="BCTRLSENSOR"/>
</dbReference>
<evidence type="ECO:0000256" key="23">
    <source>
        <dbReference type="SAM" id="MobiDB-lite"/>
    </source>
</evidence>
<name>A0A939PLL1_9ACTN</name>
<dbReference type="Pfam" id="PF02518">
    <property type="entry name" value="HATPase_c"/>
    <property type="match status" value="1"/>
</dbReference>
<dbReference type="Proteomes" id="UP000669179">
    <property type="component" value="Unassembled WGS sequence"/>
</dbReference>
<dbReference type="SUPFAM" id="SSF158472">
    <property type="entry name" value="HAMP domain-like"/>
    <property type="match status" value="1"/>
</dbReference>
<evidence type="ECO:0000256" key="9">
    <source>
        <dbReference type="ARBA" id="ARBA00022692"/>
    </source>
</evidence>
<evidence type="ECO:0000256" key="12">
    <source>
        <dbReference type="ARBA" id="ARBA00022801"/>
    </source>
</evidence>
<evidence type="ECO:0000256" key="5">
    <source>
        <dbReference type="ARBA" id="ARBA00012438"/>
    </source>
</evidence>
<dbReference type="GO" id="GO:0000155">
    <property type="term" value="F:phosphorelay sensor kinase activity"/>
    <property type="evidence" value="ECO:0007669"/>
    <property type="project" value="InterPro"/>
</dbReference>